<dbReference type="OrthoDB" id="278244at2759"/>
<comment type="caution">
    <text evidence="2">The sequence shown here is derived from an EMBL/GenBank/DDBJ whole genome shotgun (WGS) entry which is preliminary data.</text>
</comment>
<keyword evidence="1" id="KW-0472">Membrane</keyword>
<reference evidence="2 3" key="1">
    <citation type="journal article" date="2018" name="Microb. Genom.">
        <title>Expanding an expanded genome: long-read sequencing of Trypanosoma cruzi.</title>
        <authorList>
            <person name="Berna L."/>
            <person name="Rodriguez M."/>
            <person name="Chiribao M.L."/>
            <person name="Parodi-Talice A."/>
            <person name="Pita S."/>
            <person name="Rijo G."/>
            <person name="Alvarez-Valin F."/>
            <person name="Robello C."/>
        </authorList>
    </citation>
    <scope>NUCLEOTIDE SEQUENCE [LARGE SCALE GENOMIC DNA]</scope>
    <source>
        <strain evidence="2 3">Dm28c</strain>
    </source>
</reference>
<dbReference type="VEuPathDB" id="TriTrypDB:C3747_80g29"/>
<dbReference type="VEuPathDB" id="TriTrypDB:TcYC6_0021940"/>
<keyword evidence="1" id="KW-0812">Transmembrane</keyword>
<sequence>MSLSSSLASSLGSIFSRGGFSGDTELEKRVALLRVAPYVNCLPIEILHRLFMEVIENDNYNFAWIGVLSSVCWRWNCACQHAVIWEFVSKRIFVAYPLVQRLHSAPLDQSDMRLLNKMRRLGAPEQFITQHDTMEPLIAPTNRTLRKAMEEVKHYLQSRSYYEYVQRRRVFVLQMFLSWALLSFSLFLGTTVCSAEGIALGALCSPSMAFSLLWMTYLSIVTIVIANVVMETHFEPKPLFYRLRKNKPLIIRSATGIIVGIACIAFPTLLVQINFAREERFPWLLCGITPMVSLCMWQLYVLLSYVAPEVKQHIHEQRTGFRPMAIMTFLLSNVPYVYPAFFAGTIFCIFQYVEHGGRMYVLLAIIPVLTSLVVLTLLFMLDFFLTRRAKDFITCGCLFLVLLFPLSLMWKEFRGLSLLPVATASFLFYVTHLKLMAMRALQELIDGALGYRNMRRIR</sequence>
<dbReference type="Proteomes" id="UP000246121">
    <property type="component" value="Unassembled WGS sequence"/>
</dbReference>
<protein>
    <recommendedName>
        <fullName evidence="4">F-box domain-containing protein</fullName>
    </recommendedName>
</protein>
<dbReference type="VEuPathDB" id="TriTrypDB:BCY84_11566"/>
<evidence type="ECO:0000313" key="2">
    <source>
        <dbReference type="EMBL" id="PWU91461.1"/>
    </source>
</evidence>
<feature type="transmembrane region" description="Helical" evidence="1">
    <location>
        <begin position="392"/>
        <end position="410"/>
    </location>
</feature>
<feature type="transmembrane region" description="Helical" evidence="1">
    <location>
        <begin position="281"/>
        <end position="303"/>
    </location>
</feature>
<dbReference type="VEuPathDB" id="TriTrypDB:C4B63_43g150"/>
<organism evidence="2 3">
    <name type="scientific">Trypanosoma cruzi</name>
    <dbReference type="NCBI Taxonomy" id="5693"/>
    <lineage>
        <taxon>Eukaryota</taxon>
        <taxon>Discoba</taxon>
        <taxon>Euglenozoa</taxon>
        <taxon>Kinetoplastea</taxon>
        <taxon>Metakinetoplastina</taxon>
        <taxon>Trypanosomatida</taxon>
        <taxon>Trypanosomatidae</taxon>
        <taxon>Trypanosoma</taxon>
        <taxon>Schizotrypanum</taxon>
    </lineage>
</organism>
<evidence type="ECO:0000313" key="3">
    <source>
        <dbReference type="Proteomes" id="UP000246121"/>
    </source>
</evidence>
<accession>A0A2V2V5G5</accession>
<feature type="transmembrane region" description="Helical" evidence="1">
    <location>
        <begin position="359"/>
        <end position="385"/>
    </location>
</feature>
<feature type="transmembrane region" description="Helical" evidence="1">
    <location>
        <begin position="208"/>
        <end position="229"/>
    </location>
</feature>
<dbReference type="VEuPathDB" id="TriTrypDB:TcBrA4_0045300"/>
<dbReference type="EMBL" id="PRFA01000043">
    <property type="protein sequence ID" value="PWU91461.1"/>
    <property type="molecule type" value="Genomic_DNA"/>
</dbReference>
<keyword evidence="1" id="KW-1133">Transmembrane helix</keyword>
<dbReference type="VEuPathDB" id="TriTrypDB:TCDM_04230"/>
<dbReference type="VEuPathDB" id="TriTrypDB:TCSYLVIO_009359"/>
<evidence type="ECO:0000256" key="1">
    <source>
        <dbReference type="SAM" id="Phobius"/>
    </source>
</evidence>
<feature type="transmembrane region" description="Helical" evidence="1">
    <location>
        <begin position="324"/>
        <end position="353"/>
    </location>
</feature>
<feature type="transmembrane region" description="Helical" evidence="1">
    <location>
        <begin position="416"/>
        <end position="435"/>
    </location>
</feature>
<dbReference type="VEuPathDB" id="TriTrypDB:ECC02_002074"/>
<dbReference type="AlphaFoldDB" id="A0A2V2V5G5"/>
<evidence type="ECO:0008006" key="4">
    <source>
        <dbReference type="Google" id="ProtNLM"/>
    </source>
</evidence>
<name>A0A2V2V5G5_TRYCR</name>
<feature type="transmembrane region" description="Helical" evidence="1">
    <location>
        <begin position="170"/>
        <end position="188"/>
    </location>
</feature>
<dbReference type="VEuPathDB" id="TriTrypDB:TcG_04911"/>
<dbReference type="VEuPathDB" id="TriTrypDB:TcCL_ESM06563"/>
<dbReference type="VEuPathDB" id="TriTrypDB:TcCLB.506869.20"/>
<feature type="transmembrane region" description="Helical" evidence="1">
    <location>
        <begin position="249"/>
        <end position="275"/>
    </location>
</feature>
<dbReference type="VEuPathDB" id="TriTrypDB:Tc_MARK_5321"/>
<dbReference type="VEuPathDB" id="TriTrypDB:TcCLB.510519.100"/>
<proteinExistence type="predicted"/>
<gene>
    <name evidence="2" type="ORF">C4B63_43g150</name>
</gene>